<organism evidence="1 2">
    <name type="scientific">Catenulispora yoronensis</name>
    <dbReference type="NCBI Taxonomy" id="450799"/>
    <lineage>
        <taxon>Bacteria</taxon>
        <taxon>Bacillati</taxon>
        <taxon>Actinomycetota</taxon>
        <taxon>Actinomycetes</taxon>
        <taxon>Catenulisporales</taxon>
        <taxon>Catenulisporaceae</taxon>
        <taxon>Catenulispora</taxon>
    </lineage>
</organism>
<keyword evidence="2" id="KW-1185">Reference proteome</keyword>
<accession>A0ABN2TSF5</accession>
<dbReference type="Proteomes" id="UP001500751">
    <property type="component" value="Unassembled WGS sequence"/>
</dbReference>
<dbReference type="EMBL" id="BAAAQN010000006">
    <property type="protein sequence ID" value="GAA2018980.1"/>
    <property type="molecule type" value="Genomic_DNA"/>
</dbReference>
<protein>
    <submittedName>
        <fullName evidence="1">Uncharacterized protein</fullName>
    </submittedName>
</protein>
<gene>
    <name evidence="1" type="ORF">GCM10009839_14090</name>
</gene>
<dbReference type="RefSeq" id="WP_344664684.1">
    <property type="nucleotide sequence ID" value="NZ_BAAAQN010000006.1"/>
</dbReference>
<name>A0ABN2TSF5_9ACTN</name>
<reference evidence="1 2" key="1">
    <citation type="journal article" date="2019" name="Int. J. Syst. Evol. Microbiol.">
        <title>The Global Catalogue of Microorganisms (GCM) 10K type strain sequencing project: providing services to taxonomists for standard genome sequencing and annotation.</title>
        <authorList>
            <consortium name="The Broad Institute Genomics Platform"/>
            <consortium name="The Broad Institute Genome Sequencing Center for Infectious Disease"/>
            <person name="Wu L."/>
            <person name="Ma J."/>
        </authorList>
    </citation>
    <scope>NUCLEOTIDE SEQUENCE [LARGE SCALE GENOMIC DNA]</scope>
    <source>
        <strain evidence="1 2">JCM 16014</strain>
    </source>
</reference>
<proteinExistence type="predicted"/>
<sequence length="56" mass="5903">MPESEVQDIASEAEVGAETLEAAAQPETVMALEPATLPSHPLRAMDVPCFIPKLIG</sequence>
<evidence type="ECO:0000313" key="1">
    <source>
        <dbReference type="EMBL" id="GAA2018980.1"/>
    </source>
</evidence>
<comment type="caution">
    <text evidence="1">The sequence shown here is derived from an EMBL/GenBank/DDBJ whole genome shotgun (WGS) entry which is preliminary data.</text>
</comment>
<evidence type="ECO:0000313" key="2">
    <source>
        <dbReference type="Proteomes" id="UP001500751"/>
    </source>
</evidence>